<proteinExistence type="predicted"/>
<evidence type="ECO:0008006" key="3">
    <source>
        <dbReference type="Google" id="ProtNLM"/>
    </source>
</evidence>
<reference evidence="1 2" key="1">
    <citation type="submission" date="2018-03" db="EMBL/GenBank/DDBJ databases">
        <title>Whole Genome Sequencing of Escherichia coli isolates from wildlife.</title>
        <authorList>
            <person name="Whitehouse C.A."/>
            <person name="Lacher D.W."/>
            <person name="Mammel M.K."/>
            <person name="Barnaba T."/>
            <person name="Lorch J.M."/>
        </authorList>
    </citation>
    <scope>NUCLEOTIDE SEQUENCE [LARGE SCALE GENOMIC DNA]</scope>
    <source>
        <strain evidence="1 2">20507-2</strain>
    </source>
</reference>
<dbReference type="Proteomes" id="UP000240382">
    <property type="component" value="Unassembled WGS sequence"/>
</dbReference>
<gene>
    <name evidence="1" type="ORF">C7B09_26170</name>
</gene>
<evidence type="ECO:0000313" key="2">
    <source>
        <dbReference type="Proteomes" id="UP000240382"/>
    </source>
</evidence>
<name>A0ABX5HAM7_ESCAL</name>
<protein>
    <recommendedName>
        <fullName evidence="3">Prophage protein</fullName>
    </recommendedName>
</protein>
<evidence type="ECO:0000313" key="1">
    <source>
        <dbReference type="EMBL" id="PSY31810.1"/>
    </source>
</evidence>
<dbReference type="EMBL" id="PYQT01000130">
    <property type="protein sequence ID" value="PSY31810.1"/>
    <property type="molecule type" value="Genomic_DNA"/>
</dbReference>
<keyword evidence="2" id="KW-1185">Reference proteome</keyword>
<accession>A0ABX5HAM7</accession>
<comment type="caution">
    <text evidence="1">The sequence shown here is derived from an EMBL/GenBank/DDBJ whole genome shotgun (WGS) entry which is preliminary data.</text>
</comment>
<organism evidence="1 2">
    <name type="scientific">Escherichia albertii</name>
    <dbReference type="NCBI Taxonomy" id="208962"/>
    <lineage>
        <taxon>Bacteria</taxon>
        <taxon>Pseudomonadati</taxon>
        <taxon>Pseudomonadota</taxon>
        <taxon>Gammaproteobacteria</taxon>
        <taxon>Enterobacterales</taxon>
        <taxon>Enterobacteriaceae</taxon>
        <taxon>Escherichia</taxon>
    </lineage>
</organism>
<sequence length="182" mass="20229">MHRSNDGMTERVETVSYIDAVNRLDAGDYDDKPDEGMFIHLAIASGGNQGYFDYTSQHNVIMWRWLIATVFMLEMREENGTVSIIDDTGNPSEVAVYSNGIVAMPLYPVAERLAMANNIEGAMIERFGIESGTERAIIFYRAMMDVGQGALTPFGRETLAELHNSFIAELNENGMPAEPVTH</sequence>